<dbReference type="PIRSF" id="PIRSF001400">
    <property type="entry name" value="Enolase"/>
    <property type="match status" value="1"/>
</dbReference>
<evidence type="ECO:0000256" key="3">
    <source>
        <dbReference type="ARBA" id="ARBA00022842"/>
    </source>
</evidence>
<dbReference type="GO" id="GO:0004634">
    <property type="term" value="F:phosphopyruvate hydratase activity"/>
    <property type="evidence" value="ECO:0007669"/>
    <property type="project" value="UniProtKB-UniRule"/>
</dbReference>
<feature type="binding site" evidence="6 9">
    <location>
        <position position="229"/>
    </location>
    <ligand>
        <name>Mg(2+)</name>
        <dbReference type="ChEBI" id="CHEBI:18420"/>
    </ligand>
</feature>
<dbReference type="SFLD" id="SFLDS00001">
    <property type="entry name" value="Enolase"/>
    <property type="match status" value="1"/>
</dbReference>
<dbReference type="GO" id="GO:0009986">
    <property type="term" value="C:cell surface"/>
    <property type="evidence" value="ECO:0007669"/>
    <property type="project" value="UniProtKB-SubCell"/>
</dbReference>
<dbReference type="GO" id="GO:0000015">
    <property type="term" value="C:phosphopyruvate hydratase complex"/>
    <property type="evidence" value="ECO:0007669"/>
    <property type="project" value="InterPro"/>
</dbReference>
<feature type="binding site" evidence="8">
    <location>
        <position position="143"/>
    </location>
    <ligand>
        <name>substrate</name>
    </ligand>
</feature>
<feature type="binding site" evidence="6">
    <location>
        <position position="351"/>
    </location>
    <ligand>
        <name>(2R)-2-phosphoglycerate</name>
        <dbReference type="ChEBI" id="CHEBI:58289"/>
    </ligand>
</feature>
<feature type="domain" description="Enolase N-terminal" evidence="11">
    <location>
        <begin position="4"/>
        <end position="122"/>
    </location>
</feature>
<comment type="similarity">
    <text evidence="2 6">Belongs to the enolase family.</text>
</comment>
<organism evidence="12 13">
    <name type="scientific">Methanogenium organophilum</name>
    <dbReference type="NCBI Taxonomy" id="2199"/>
    <lineage>
        <taxon>Archaea</taxon>
        <taxon>Methanobacteriati</taxon>
        <taxon>Methanobacteriota</taxon>
        <taxon>Stenosarchaea group</taxon>
        <taxon>Methanomicrobia</taxon>
        <taxon>Methanomicrobiales</taxon>
        <taxon>Methanomicrobiaceae</taxon>
        <taxon>Methanogenium</taxon>
    </lineage>
</organism>
<dbReference type="SUPFAM" id="SSF54826">
    <property type="entry name" value="Enolase N-terminal domain-like"/>
    <property type="match status" value="1"/>
</dbReference>
<keyword evidence="6" id="KW-0964">Secreted</keyword>
<evidence type="ECO:0000256" key="9">
    <source>
        <dbReference type="PIRSR" id="PIRSR001400-3"/>
    </source>
</evidence>
<dbReference type="PRINTS" id="PR00148">
    <property type="entry name" value="ENOLASE"/>
</dbReference>
<keyword evidence="13" id="KW-1185">Reference proteome</keyword>
<dbReference type="KEGG" id="mou:OU421_12800"/>
<dbReference type="InterPro" id="IPR020811">
    <property type="entry name" value="Enolase_N"/>
</dbReference>
<comment type="function">
    <text evidence="6">Catalyzes the reversible conversion of 2-phosphoglycerate (2-PG) into phosphoenolpyruvate (PEP). It is essential for the degradation of carbohydrates via glycolysis.</text>
</comment>
<accession>A0A9X9T819</accession>
<evidence type="ECO:0000256" key="2">
    <source>
        <dbReference type="ARBA" id="ARBA00009604"/>
    </source>
</evidence>
<dbReference type="RefSeq" id="WP_268186494.1">
    <property type="nucleotide sequence ID" value="NZ_CP113361.1"/>
</dbReference>
<name>A0A9X9T819_METOG</name>
<dbReference type="NCBIfam" id="TIGR01060">
    <property type="entry name" value="eno"/>
    <property type="match status" value="1"/>
</dbReference>
<dbReference type="PROSITE" id="PS00164">
    <property type="entry name" value="ENOLASE"/>
    <property type="match status" value="1"/>
</dbReference>
<dbReference type="GeneID" id="76835996"/>
<evidence type="ECO:0000259" key="11">
    <source>
        <dbReference type="SMART" id="SM01193"/>
    </source>
</evidence>
<feature type="binding site" evidence="6">
    <location>
        <position position="322"/>
    </location>
    <ligand>
        <name>(2R)-2-phosphoglycerate</name>
        <dbReference type="ChEBI" id="CHEBI:58289"/>
    </ligand>
</feature>
<reference evidence="12" key="1">
    <citation type="submission" date="2022-11" db="EMBL/GenBank/DDBJ databases">
        <title>Complete genome sequence of Methanogenium organophilum DSM 3596.</title>
        <authorList>
            <person name="Chen S.-C."/>
            <person name="Lai S.-J."/>
            <person name="You Y.-T."/>
        </authorList>
    </citation>
    <scope>NUCLEOTIDE SEQUENCE</scope>
    <source>
        <strain evidence="12">DSM 3596</strain>
    </source>
</reference>
<dbReference type="HAMAP" id="MF_00318">
    <property type="entry name" value="Enolase"/>
    <property type="match status" value="1"/>
</dbReference>
<keyword evidence="3 6" id="KW-0460">Magnesium</keyword>
<dbReference type="GO" id="GO:0006096">
    <property type="term" value="P:glycolytic process"/>
    <property type="evidence" value="ECO:0007669"/>
    <property type="project" value="UniProtKB-UniRule"/>
</dbReference>
<evidence type="ECO:0000259" key="10">
    <source>
        <dbReference type="SMART" id="SM01192"/>
    </source>
</evidence>
<dbReference type="SFLD" id="SFLDG00178">
    <property type="entry name" value="enolase"/>
    <property type="match status" value="1"/>
</dbReference>
<dbReference type="PANTHER" id="PTHR11902">
    <property type="entry name" value="ENOLASE"/>
    <property type="match status" value="1"/>
</dbReference>
<feature type="active site" description="Proton acceptor" evidence="6 7">
    <location>
        <position position="322"/>
    </location>
</feature>
<comment type="cofactor">
    <cofactor evidence="9">
        <name>Mg(2+)</name>
        <dbReference type="ChEBI" id="CHEBI:18420"/>
    </cofactor>
    <text evidence="9">Mg(2+) is required for catalysis and for stabilizing the dimer.</text>
</comment>
<dbReference type="CDD" id="cd03313">
    <property type="entry name" value="enolase"/>
    <property type="match status" value="1"/>
</dbReference>
<evidence type="ECO:0000256" key="7">
    <source>
        <dbReference type="PIRSR" id="PIRSR001400-1"/>
    </source>
</evidence>
<keyword evidence="6 9" id="KW-0479">Metal-binding</keyword>
<dbReference type="Proteomes" id="UP001163096">
    <property type="component" value="Chromosome"/>
</dbReference>
<comment type="pathway">
    <text evidence="1 6">Carbohydrate degradation; glycolysis; pyruvate from D-glyceraldehyde 3-phosphate: step 4/5.</text>
</comment>
<evidence type="ECO:0000313" key="12">
    <source>
        <dbReference type="EMBL" id="WAI01270.1"/>
    </source>
</evidence>
<feature type="binding site" evidence="6">
    <location>
        <position position="352"/>
    </location>
    <ligand>
        <name>(2R)-2-phosphoglycerate</name>
        <dbReference type="ChEBI" id="CHEBI:58289"/>
    </ligand>
</feature>
<dbReference type="EMBL" id="CP113361">
    <property type="protein sequence ID" value="WAI01270.1"/>
    <property type="molecule type" value="Genomic_DNA"/>
</dbReference>
<gene>
    <name evidence="6 12" type="primary">eno</name>
    <name evidence="12" type="ORF">OU421_12800</name>
</gene>
<dbReference type="Gene3D" id="3.30.390.10">
    <property type="entry name" value="Enolase-like, N-terminal domain"/>
    <property type="match status" value="1"/>
</dbReference>
<dbReference type="InterPro" id="IPR029017">
    <property type="entry name" value="Enolase-like_N"/>
</dbReference>
<feature type="binding site" evidence="8">
    <location>
        <begin position="349"/>
        <end position="352"/>
    </location>
    <ligand>
        <name>substrate</name>
    </ligand>
</feature>
<dbReference type="InterPro" id="IPR020810">
    <property type="entry name" value="Enolase_C"/>
</dbReference>
<dbReference type="GO" id="GO:0005576">
    <property type="term" value="C:extracellular region"/>
    <property type="evidence" value="ECO:0007669"/>
    <property type="project" value="UniProtKB-SubCell"/>
</dbReference>
<feature type="domain" description="Enolase C-terminal TIM barrel" evidence="10">
    <location>
        <begin position="127"/>
        <end position="396"/>
    </location>
</feature>
<dbReference type="SFLD" id="SFLDF00002">
    <property type="entry name" value="enolase"/>
    <property type="match status" value="1"/>
</dbReference>
<evidence type="ECO:0000256" key="4">
    <source>
        <dbReference type="ARBA" id="ARBA00023152"/>
    </source>
</evidence>
<evidence type="ECO:0000256" key="1">
    <source>
        <dbReference type="ARBA" id="ARBA00005031"/>
    </source>
</evidence>
<feature type="binding site" evidence="6 9">
    <location>
        <position position="270"/>
    </location>
    <ligand>
        <name>Mg(2+)</name>
        <dbReference type="ChEBI" id="CHEBI:18420"/>
    </ligand>
</feature>
<dbReference type="SUPFAM" id="SSF51604">
    <property type="entry name" value="Enolase C-terminal domain-like"/>
    <property type="match status" value="1"/>
</dbReference>
<feature type="binding site" evidence="6">
    <location>
        <position position="373"/>
    </location>
    <ligand>
        <name>(2R)-2-phosphoglycerate</name>
        <dbReference type="ChEBI" id="CHEBI:58289"/>
    </ligand>
</feature>
<dbReference type="Pfam" id="PF03952">
    <property type="entry name" value="Enolase_N"/>
    <property type="match status" value="1"/>
</dbReference>
<evidence type="ECO:0000256" key="5">
    <source>
        <dbReference type="ARBA" id="ARBA00023239"/>
    </source>
</evidence>
<protein>
    <recommendedName>
        <fullName evidence="6">Enolase</fullName>
        <ecNumber evidence="6">4.2.1.11</ecNumber>
    </recommendedName>
    <alternativeName>
        <fullName evidence="6">2-phospho-D-glycerate hydro-lyase</fullName>
    </alternativeName>
    <alternativeName>
        <fullName evidence="6">2-phosphoglycerate dehydratase</fullName>
    </alternativeName>
</protein>
<evidence type="ECO:0000256" key="6">
    <source>
        <dbReference type="HAMAP-Rule" id="MF_00318"/>
    </source>
</evidence>
<keyword evidence="6" id="KW-0963">Cytoplasm</keyword>
<keyword evidence="4 6" id="KW-0324">Glycolysis</keyword>
<comment type="subcellular location">
    <subcellularLocation>
        <location evidence="6">Cytoplasm</location>
    </subcellularLocation>
    <subcellularLocation>
        <location evidence="6">Secreted</location>
    </subcellularLocation>
    <subcellularLocation>
        <location evidence="6">Cell surface</location>
    </subcellularLocation>
    <text evidence="6">Fractions of enolase are present in both the cytoplasm and on the cell surface.</text>
</comment>
<dbReference type="GO" id="GO:0000287">
    <property type="term" value="F:magnesium ion binding"/>
    <property type="evidence" value="ECO:0007669"/>
    <property type="project" value="UniProtKB-UniRule"/>
</dbReference>
<dbReference type="SMART" id="SM01193">
    <property type="entry name" value="Enolase_N"/>
    <property type="match status" value="1"/>
</dbReference>
<comment type="catalytic activity">
    <reaction evidence="6">
        <text>(2R)-2-phosphoglycerate = phosphoenolpyruvate + H2O</text>
        <dbReference type="Rhea" id="RHEA:10164"/>
        <dbReference type="ChEBI" id="CHEBI:15377"/>
        <dbReference type="ChEBI" id="CHEBI:58289"/>
        <dbReference type="ChEBI" id="CHEBI:58702"/>
        <dbReference type="EC" id="4.2.1.11"/>
    </reaction>
</comment>
<dbReference type="InterPro" id="IPR000941">
    <property type="entry name" value="Enolase"/>
</dbReference>
<comment type="cofactor">
    <cofactor evidence="6">
        <name>Mg(2+)</name>
        <dbReference type="ChEBI" id="CHEBI:18420"/>
    </cofactor>
    <text evidence="6">Binds a second Mg(2+) ion via substrate during catalysis.</text>
</comment>
<dbReference type="InterPro" id="IPR036849">
    <property type="entry name" value="Enolase-like_C_sf"/>
</dbReference>
<proteinExistence type="inferred from homology"/>
<feature type="binding site" evidence="8">
    <location>
        <position position="297"/>
    </location>
    <ligand>
        <name>substrate</name>
    </ligand>
</feature>
<evidence type="ECO:0000256" key="8">
    <source>
        <dbReference type="PIRSR" id="PIRSR001400-2"/>
    </source>
</evidence>
<dbReference type="AlphaFoldDB" id="A0A9X9T819"/>
<dbReference type="EC" id="4.2.1.11" evidence="6"/>
<feature type="binding site" evidence="6">
    <location>
        <position position="151"/>
    </location>
    <ligand>
        <name>(2R)-2-phosphoglycerate</name>
        <dbReference type="ChEBI" id="CHEBI:58289"/>
    </ligand>
</feature>
<keyword evidence="5 6" id="KW-0456">Lyase</keyword>
<evidence type="ECO:0000313" key="13">
    <source>
        <dbReference type="Proteomes" id="UP001163096"/>
    </source>
</evidence>
<feature type="binding site" evidence="8">
    <location>
        <position position="373"/>
    </location>
    <ligand>
        <name>substrate</name>
    </ligand>
</feature>
<dbReference type="PANTHER" id="PTHR11902:SF1">
    <property type="entry name" value="ENOLASE"/>
    <property type="match status" value="1"/>
</dbReference>
<dbReference type="Gene3D" id="3.20.20.120">
    <property type="entry name" value="Enolase-like C-terminal domain"/>
    <property type="match status" value="1"/>
</dbReference>
<dbReference type="SMART" id="SM01192">
    <property type="entry name" value="Enolase_C"/>
    <property type="match status" value="1"/>
</dbReference>
<feature type="binding site" evidence="6 9">
    <location>
        <position position="297"/>
    </location>
    <ligand>
        <name>Mg(2+)</name>
        <dbReference type="ChEBI" id="CHEBI:18420"/>
    </ligand>
</feature>
<feature type="active site" description="Proton donor" evidence="6 7">
    <location>
        <position position="193"/>
    </location>
</feature>
<feature type="binding site" evidence="8">
    <location>
        <position position="270"/>
    </location>
    <ligand>
        <name>substrate</name>
    </ligand>
</feature>
<dbReference type="InterPro" id="IPR020809">
    <property type="entry name" value="Enolase_CS"/>
</dbReference>
<sequence>MAQITKIQLRTILDSRGNPTVEADVFTDDGFGRAAAPSGASTGKYEAKVRPVREAIEDAREKVIPALYGFETTDQAGFDYLLREIDGTVDFSTIGANVAVALSLANAKAAASSLSLPLFRYLGGAFAARTPYPLGNVIGGGAHAAHATDIQEFLVVPTGALDADEAIFANAAVHKKIKELLVSGGTGCGKGDEGAWAPKITDLEAFDLVQEAINTVSDDLMIEIRMGIDVAASELWNDGVYRYRDAERSTEDQVAYMAELVDRYDLAYVEDPIVEEDFEGFSALTDQVGDGCLICGDDLYVTNVERIEMGIDTSATNCVLIKPNQIGTLSDTFEAIRMAHSCGMETVMSHRSGETTDETIAHLATAFECIYLKTGVVGGERIAKLNELVRIEEMIQ</sequence>
<feature type="binding site" evidence="8">
    <location>
        <position position="152"/>
    </location>
    <ligand>
        <name>substrate</name>
    </ligand>
</feature>
<dbReference type="Pfam" id="PF00113">
    <property type="entry name" value="Enolase_C"/>
    <property type="match status" value="1"/>
</dbReference>